<evidence type="ECO:0000259" key="5">
    <source>
        <dbReference type="PROSITE" id="PS50893"/>
    </source>
</evidence>
<comment type="caution">
    <text evidence="6">The sequence shown here is derived from an EMBL/GenBank/DDBJ whole genome shotgun (WGS) entry which is preliminary data.</text>
</comment>
<dbReference type="Pfam" id="PF08352">
    <property type="entry name" value="oligo_HPY"/>
    <property type="match status" value="1"/>
</dbReference>
<dbReference type="PANTHER" id="PTHR43776">
    <property type="entry name" value="TRANSPORT ATP-BINDING PROTEIN"/>
    <property type="match status" value="1"/>
</dbReference>
<organism evidence="6 7">
    <name type="scientific">Pseudonocardia alaniniphila</name>
    <dbReference type="NCBI Taxonomy" id="75291"/>
    <lineage>
        <taxon>Bacteria</taxon>
        <taxon>Bacillati</taxon>
        <taxon>Actinomycetota</taxon>
        <taxon>Actinomycetes</taxon>
        <taxon>Pseudonocardiales</taxon>
        <taxon>Pseudonocardiaceae</taxon>
        <taxon>Pseudonocardia</taxon>
    </lineage>
</organism>
<dbReference type="EMBL" id="JAKXMK010000040">
    <property type="protein sequence ID" value="MCH6171147.1"/>
    <property type="molecule type" value="Genomic_DNA"/>
</dbReference>
<dbReference type="InterPro" id="IPR013563">
    <property type="entry name" value="Oligopep_ABC_C"/>
</dbReference>
<dbReference type="SUPFAM" id="SSF52540">
    <property type="entry name" value="P-loop containing nucleoside triphosphate hydrolases"/>
    <property type="match status" value="1"/>
</dbReference>
<proteinExistence type="inferred from homology"/>
<feature type="domain" description="ABC transporter" evidence="5">
    <location>
        <begin position="9"/>
        <end position="257"/>
    </location>
</feature>
<dbReference type="InterPro" id="IPR003439">
    <property type="entry name" value="ABC_transporter-like_ATP-bd"/>
</dbReference>
<dbReference type="Gene3D" id="3.40.50.300">
    <property type="entry name" value="P-loop containing nucleotide triphosphate hydrolases"/>
    <property type="match status" value="1"/>
</dbReference>
<dbReference type="SMART" id="SM00382">
    <property type="entry name" value="AAA"/>
    <property type="match status" value="1"/>
</dbReference>
<keyword evidence="4 6" id="KW-0067">ATP-binding</keyword>
<dbReference type="InterPro" id="IPR017871">
    <property type="entry name" value="ABC_transporter-like_CS"/>
</dbReference>
<dbReference type="CDD" id="cd03257">
    <property type="entry name" value="ABC_NikE_OppD_transporters"/>
    <property type="match status" value="1"/>
</dbReference>
<dbReference type="RefSeq" id="WP_241041954.1">
    <property type="nucleotide sequence ID" value="NZ_BAAAJF010000041.1"/>
</dbReference>
<evidence type="ECO:0000313" key="6">
    <source>
        <dbReference type="EMBL" id="MCH6171147.1"/>
    </source>
</evidence>
<dbReference type="PROSITE" id="PS00211">
    <property type="entry name" value="ABC_TRANSPORTER_1"/>
    <property type="match status" value="1"/>
</dbReference>
<evidence type="ECO:0000256" key="1">
    <source>
        <dbReference type="ARBA" id="ARBA00005417"/>
    </source>
</evidence>
<dbReference type="InterPro" id="IPR050319">
    <property type="entry name" value="ABC_transp_ATP-bind"/>
</dbReference>
<dbReference type="PROSITE" id="PS50893">
    <property type="entry name" value="ABC_TRANSPORTER_2"/>
    <property type="match status" value="1"/>
</dbReference>
<keyword evidence="7" id="KW-1185">Reference proteome</keyword>
<name>A0ABS9TRH3_9PSEU</name>
<sequence>MNDVLNDAVQVSGLTKTFPGRRGAARVVAVKDVSFGLRKGEALGLVGESGSGKTTVARMLVGLTRPDEGTIVIDGRARERKERGRSARLRRAKDVQMVFQDPYGSLDRRLSVEGALRDVLRRHLPEPATEIVRARIAELIDFVGLSEQQLASRPHQLSGGQRQRVAIAKALAVNPAVLVLDEAVSALDVSVQAQILRLLNEIRAETGVSIVFVTHDLAVVGEVTSEILVMYKGEAVERGTTADVLRRPEHPYTEMLLSSAPGPNWKPERVAELRAAFAGSR</sequence>
<dbReference type="Pfam" id="PF00005">
    <property type="entry name" value="ABC_tran"/>
    <property type="match status" value="1"/>
</dbReference>
<dbReference type="PANTHER" id="PTHR43776:SF7">
    <property type="entry name" value="D,D-DIPEPTIDE TRANSPORT ATP-BINDING PROTEIN DDPF-RELATED"/>
    <property type="match status" value="1"/>
</dbReference>
<dbReference type="InterPro" id="IPR003593">
    <property type="entry name" value="AAA+_ATPase"/>
</dbReference>
<accession>A0ABS9TRH3</accession>
<evidence type="ECO:0000256" key="4">
    <source>
        <dbReference type="ARBA" id="ARBA00022840"/>
    </source>
</evidence>
<evidence type="ECO:0000313" key="7">
    <source>
        <dbReference type="Proteomes" id="UP001299970"/>
    </source>
</evidence>
<dbReference type="GO" id="GO:0005524">
    <property type="term" value="F:ATP binding"/>
    <property type="evidence" value="ECO:0007669"/>
    <property type="project" value="UniProtKB-KW"/>
</dbReference>
<evidence type="ECO:0000256" key="2">
    <source>
        <dbReference type="ARBA" id="ARBA00022448"/>
    </source>
</evidence>
<keyword evidence="2" id="KW-0813">Transport</keyword>
<keyword evidence="3" id="KW-0547">Nucleotide-binding</keyword>
<comment type="similarity">
    <text evidence="1">Belongs to the ABC transporter superfamily.</text>
</comment>
<protein>
    <submittedName>
        <fullName evidence="6">ATP-binding cassette domain-containing protein</fullName>
    </submittedName>
</protein>
<dbReference type="InterPro" id="IPR027417">
    <property type="entry name" value="P-loop_NTPase"/>
</dbReference>
<dbReference type="Proteomes" id="UP001299970">
    <property type="component" value="Unassembled WGS sequence"/>
</dbReference>
<reference evidence="6 7" key="1">
    <citation type="submission" date="2022-03" db="EMBL/GenBank/DDBJ databases">
        <title>Pseudonocardia alaer sp. nov., a novel actinomycete isolated from reed forest soil.</title>
        <authorList>
            <person name="Wang L."/>
        </authorList>
    </citation>
    <scope>NUCLEOTIDE SEQUENCE [LARGE SCALE GENOMIC DNA]</scope>
    <source>
        <strain evidence="6 7">Y-16303</strain>
    </source>
</reference>
<evidence type="ECO:0000256" key="3">
    <source>
        <dbReference type="ARBA" id="ARBA00022741"/>
    </source>
</evidence>
<gene>
    <name evidence="6" type="ORF">MMF94_36060</name>
</gene>